<dbReference type="EMBL" id="GL890940">
    <property type="protein sequence ID" value="EGJ31338.1"/>
    <property type="molecule type" value="Genomic_DNA"/>
</dbReference>
<proteinExistence type="predicted"/>
<evidence type="ECO:0000313" key="1">
    <source>
        <dbReference type="EMBL" id="EGJ31338.1"/>
    </source>
</evidence>
<accession>F4XVS5</accession>
<keyword evidence="2" id="KW-1185">Reference proteome</keyword>
<dbReference type="eggNOG" id="ENOG5033BUA">
    <property type="taxonomic scope" value="Bacteria"/>
</dbReference>
<name>F4XVS5_9CYAN</name>
<dbReference type="HOGENOM" id="CLU_155105_0_0_3"/>
<organism evidence="1 2">
    <name type="scientific">Moorena producens 3L</name>
    <dbReference type="NCBI Taxonomy" id="489825"/>
    <lineage>
        <taxon>Bacteria</taxon>
        <taxon>Bacillati</taxon>
        <taxon>Cyanobacteriota</taxon>
        <taxon>Cyanophyceae</taxon>
        <taxon>Coleofasciculales</taxon>
        <taxon>Coleofasciculaceae</taxon>
        <taxon>Moorena</taxon>
    </lineage>
</organism>
<protein>
    <submittedName>
        <fullName evidence="1">Uncharacterized protein</fullName>
    </submittedName>
</protein>
<dbReference type="AlphaFoldDB" id="F4XVS5"/>
<dbReference type="RefSeq" id="WP_008187185.1">
    <property type="nucleotide sequence ID" value="NZ_GL890940.1"/>
</dbReference>
<dbReference type="OrthoDB" id="471341at2"/>
<reference evidence="2" key="1">
    <citation type="journal article" date="2011" name="Proc. Natl. Acad. Sci. U.S.A.">
        <title>Genomic insights into the physiology and ecology of the marine filamentous cyanobacterium Lyngbya majuscula.</title>
        <authorList>
            <person name="Jones A.C."/>
            <person name="Monroe E.A."/>
            <person name="Podell S."/>
            <person name="Hess W.R."/>
            <person name="Klages S."/>
            <person name="Esquenazi E."/>
            <person name="Niessen S."/>
            <person name="Hoover H."/>
            <person name="Rothmann M."/>
            <person name="Lasken R.S."/>
            <person name="Yates J.R.III."/>
            <person name="Reinhardt R."/>
            <person name="Kube M."/>
            <person name="Burkart M.D."/>
            <person name="Allen E.E."/>
            <person name="Dorrestein P.C."/>
            <person name="Gerwick W.H."/>
            <person name="Gerwick L."/>
        </authorList>
    </citation>
    <scope>NUCLEOTIDE SEQUENCE [LARGE SCALE GENOMIC DNA]</scope>
    <source>
        <strain evidence="2">3L</strain>
    </source>
</reference>
<gene>
    <name evidence="1" type="ORF">LYNGBM3L_40880</name>
</gene>
<dbReference type="Proteomes" id="UP000003959">
    <property type="component" value="Unassembled WGS sequence"/>
</dbReference>
<evidence type="ECO:0000313" key="2">
    <source>
        <dbReference type="Proteomes" id="UP000003959"/>
    </source>
</evidence>
<sequence length="137" mass="15249">MESTKQFAKYMKADERPSVDDSIDLSSLLGEWFNTKRDTNYIKKVILSDRNGSLIINAYGASDGGLIDWGEAEAIPYGAGKSPLIAAGFHALYSLDGIESLLVSNHKLGIIVIQSYTRYLDGSGRPKHFGREFFHRF</sequence>